<dbReference type="AlphaFoldDB" id="A0A1H1PYB4"/>
<sequence>MATEESAPAWSADGIGRRLRSFADELERELGHTCKVRRQWESFEEGAGGLVTKLIPSRTDALAVTWIDFGSGLQMEAGLGPGGFWELDERDDQAVEFIQSTVRAITAGRVSEVFGKSRSRVEVTYEDGSTDHETGYGICGILPQPGWRRRGRKVTYAPYR</sequence>
<keyword evidence="2" id="KW-1185">Reference proteome</keyword>
<dbReference type="RefSeq" id="WP_092652317.1">
    <property type="nucleotide sequence ID" value="NZ_LT629732.1"/>
</dbReference>
<proteinExistence type="predicted"/>
<protein>
    <submittedName>
        <fullName evidence="1">Uncharacterized protein</fullName>
    </submittedName>
</protein>
<organism evidence="1 2">
    <name type="scientific">Actinopolymorpha singaporensis</name>
    <dbReference type="NCBI Taxonomy" id="117157"/>
    <lineage>
        <taxon>Bacteria</taxon>
        <taxon>Bacillati</taxon>
        <taxon>Actinomycetota</taxon>
        <taxon>Actinomycetes</taxon>
        <taxon>Propionibacteriales</taxon>
        <taxon>Actinopolymorphaceae</taxon>
        <taxon>Actinopolymorpha</taxon>
    </lineage>
</organism>
<dbReference type="OrthoDB" id="5019571at2"/>
<evidence type="ECO:0000313" key="1">
    <source>
        <dbReference type="EMBL" id="SDS16160.1"/>
    </source>
</evidence>
<evidence type="ECO:0000313" key="2">
    <source>
        <dbReference type="Proteomes" id="UP000198983"/>
    </source>
</evidence>
<dbReference type="Proteomes" id="UP000198983">
    <property type="component" value="Chromosome I"/>
</dbReference>
<reference evidence="1 2" key="1">
    <citation type="submission" date="2016-10" db="EMBL/GenBank/DDBJ databases">
        <authorList>
            <person name="de Groot N.N."/>
        </authorList>
    </citation>
    <scope>NUCLEOTIDE SEQUENCE [LARGE SCALE GENOMIC DNA]</scope>
    <source>
        <strain evidence="1 2">DSM 22024</strain>
    </source>
</reference>
<dbReference type="EMBL" id="LT629732">
    <property type="protein sequence ID" value="SDS16160.1"/>
    <property type="molecule type" value="Genomic_DNA"/>
</dbReference>
<accession>A0A1H1PYB4</accession>
<gene>
    <name evidence="1" type="ORF">SAMN04489717_1809</name>
</gene>
<name>A0A1H1PYB4_9ACTN</name>